<comment type="caution">
    <text evidence="8">The sequence shown here is derived from an EMBL/GenBank/DDBJ whole genome shotgun (WGS) entry which is preliminary data.</text>
</comment>
<dbReference type="AlphaFoldDB" id="A0A9P4PTJ0"/>
<evidence type="ECO:0000256" key="6">
    <source>
        <dbReference type="SAM" id="Phobius"/>
    </source>
</evidence>
<evidence type="ECO:0000256" key="5">
    <source>
        <dbReference type="ARBA" id="ARBA00038359"/>
    </source>
</evidence>
<keyword evidence="3 6" id="KW-1133">Transmembrane helix</keyword>
<evidence type="ECO:0000256" key="4">
    <source>
        <dbReference type="ARBA" id="ARBA00023136"/>
    </source>
</evidence>
<feature type="transmembrane region" description="Helical" evidence="6">
    <location>
        <begin position="197"/>
        <end position="221"/>
    </location>
</feature>
<keyword evidence="9" id="KW-1185">Reference proteome</keyword>
<gene>
    <name evidence="8" type="ORF">P171DRAFT_516866</name>
</gene>
<proteinExistence type="inferred from homology"/>
<organism evidence="8 9">
    <name type="scientific">Karstenula rhodostoma CBS 690.94</name>
    <dbReference type="NCBI Taxonomy" id="1392251"/>
    <lineage>
        <taxon>Eukaryota</taxon>
        <taxon>Fungi</taxon>
        <taxon>Dikarya</taxon>
        <taxon>Ascomycota</taxon>
        <taxon>Pezizomycotina</taxon>
        <taxon>Dothideomycetes</taxon>
        <taxon>Pleosporomycetidae</taxon>
        <taxon>Pleosporales</taxon>
        <taxon>Massarineae</taxon>
        <taxon>Didymosphaeriaceae</taxon>
        <taxon>Karstenula</taxon>
    </lineage>
</organism>
<evidence type="ECO:0000313" key="8">
    <source>
        <dbReference type="EMBL" id="KAF2449083.1"/>
    </source>
</evidence>
<evidence type="ECO:0000259" key="7">
    <source>
        <dbReference type="Pfam" id="PF20684"/>
    </source>
</evidence>
<accession>A0A9P4PTJ0</accession>
<feature type="transmembrane region" description="Helical" evidence="6">
    <location>
        <begin position="152"/>
        <end position="177"/>
    </location>
</feature>
<protein>
    <recommendedName>
        <fullName evidence="7">Rhodopsin domain-containing protein</fullName>
    </recommendedName>
</protein>
<evidence type="ECO:0000256" key="2">
    <source>
        <dbReference type="ARBA" id="ARBA00022692"/>
    </source>
</evidence>
<reference evidence="8" key="1">
    <citation type="journal article" date="2020" name="Stud. Mycol.">
        <title>101 Dothideomycetes genomes: a test case for predicting lifestyles and emergence of pathogens.</title>
        <authorList>
            <person name="Haridas S."/>
            <person name="Albert R."/>
            <person name="Binder M."/>
            <person name="Bloem J."/>
            <person name="Labutti K."/>
            <person name="Salamov A."/>
            <person name="Andreopoulos B."/>
            <person name="Baker S."/>
            <person name="Barry K."/>
            <person name="Bills G."/>
            <person name="Bluhm B."/>
            <person name="Cannon C."/>
            <person name="Castanera R."/>
            <person name="Culley D."/>
            <person name="Daum C."/>
            <person name="Ezra D."/>
            <person name="Gonzalez J."/>
            <person name="Henrissat B."/>
            <person name="Kuo A."/>
            <person name="Liang C."/>
            <person name="Lipzen A."/>
            <person name="Lutzoni F."/>
            <person name="Magnuson J."/>
            <person name="Mondo S."/>
            <person name="Nolan M."/>
            <person name="Ohm R."/>
            <person name="Pangilinan J."/>
            <person name="Park H.-J."/>
            <person name="Ramirez L."/>
            <person name="Alfaro M."/>
            <person name="Sun H."/>
            <person name="Tritt A."/>
            <person name="Yoshinaga Y."/>
            <person name="Zwiers L.-H."/>
            <person name="Turgeon B."/>
            <person name="Goodwin S."/>
            <person name="Spatafora J."/>
            <person name="Crous P."/>
            <person name="Grigoriev I."/>
        </authorList>
    </citation>
    <scope>NUCLEOTIDE SEQUENCE</scope>
    <source>
        <strain evidence="8">CBS 690.94</strain>
    </source>
</reference>
<feature type="transmembrane region" description="Helical" evidence="6">
    <location>
        <begin position="72"/>
        <end position="94"/>
    </location>
</feature>
<evidence type="ECO:0000256" key="3">
    <source>
        <dbReference type="ARBA" id="ARBA00022989"/>
    </source>
</evidence>
<dbReference type="Proteomes" id="UP000799764">
    <property type="component" value="Unassembled WGS sequence"/>
</dbReference>
<dbReference type="InterPro" id="IPR049326">
    <property type="entry name" value="Rhodopsin_dom_fungi"/>
</dbReference>
<feature type="domain" description="Rhodopsin" evidence="7">
    <location>
        <begin position="56"/>
        <end position="297"/>
    </location>
</feature>
<name>A0A9P4PTJ0_9PLEO</name>
<comment type="similarity">
    <text evidence="5">Belongs to the SAT4 family.</text>
</comment>
<dbReference type="GO" id="GO:0016020">
    <property type="term" value="C:membrane"/>
    <property type="evidence" value="ECO:0007669"/>
    <property type="project" value="UniProtKB-SubCell"/>
</dbReference>
<feature type="transmembrane region" description="Helical" evidence="6">
    <location>
        <begin position="114"/>
        <end position="140"/>
    </location>
</feature>
<sequence length="379" mass="42666">MSSPKEHPTLEQILNSPAEKVPDGVVRDLVHPWSMQHSAEASLIGLYVLVTIVVLVRIYVQLRLGRRLVAEDYATFLTWIVYTGAFMPVGFLLARAPMGVHQWNITLRQFARYLFLPYVEFIIWGIIILLLKIGIILQYLRIFTPSGIRGFTFWALHVVLWANVAYYVAFTFIFLFVCNPRALFWDKTITHGKCLDIFEINVISAVICVVSDLTILLLPLSRISQLNVSSRKKVGLIFLFAIGMFACATSSVRLYYNIHLWKHQHDITHQLGYISFWGTAQIPAGFLIVCLPSVPKFVNHMRGKPFFMRIETSIRSRLHLTAPKSHHVASGQNIATIGGGGAAQQKKGDKAVISDIEFHSLVNKTETSVVSRTDSGGQV</sequence>
<comment type="subcellular location">
    <subcellularLocation>
        <location evidence="1">Membrane</location>
        <topology evidence="1">Multi-pass membrane protein</topology>
    </subcellularLocation>
</comment>
<keyword evidence="2 6" id="KW-0812">Transmembrane</keyword>
<feature type="transmembrane region" description="Helical" evidence="6">
    <location>
        <begin position="233"/>
        <end position="256"/>
    </location>
</feature>
<dbReference type="InterPro" id="IPR052337">
    <property type="entry name" value="SAT4-like"/>
</dbReference>
<dbReference type="EMBL" id="MU001494">
    <property type="protein sequence ID" value="KAF2449083.1"/>
    <property type="molecule type" value="Genomic_DNA"/>
</dbReference>
<dbReference type="PANTHER" id="PTHR33048:SF47">
    <property type="entry name" value="INTEGRAL MEMBRANE PROTEIN-RELATED"/>
    <property type="match status" value="1"/>
</dbReference>
<feature type="transmembrane region" description="Helical" evidence="6">
    <location>
        <begin position="41"/>
        <end position="60"/>
    </location>
</feature>
<dbReference type="Pfam" id="PF20684">
    <property type="entry name" value="Fung_rhodopsin"/>
    <property type="match status" value="1"/>
</dbReference>
<evidence type="ECO:0000313" key="9">
    <source>
        <dbReference type="Proteomes" id="UP000799764"/>
    </source>
</evidence>
<keyword evidence="4 6" id="KW-0472">Membrane</keyword>
<dbReference type="OrthoDB" id="4682787at2759"/>
<dbReference type="PANTHER" id="PTHR33048">
    <property type="entry name" value="PTH11-LIKE INTEGRAL MEMBRANE PROTEIN (AFU_ORTHOLOGUE AFUA_5G11245)"/>
    <property type="match status" value="1"/>
</dbReference>
<feature type="transmembrane region" description="Helical" evidence="6">
    <location>
        <begin position="276"/>
        <end position="294"/>
    </location>
</feature>
<evidence type="ECO:0000256" key="1">
    <source>
        <dbReference type="ARBA" id="ARBA00004141"/>
    </source>
</evidence>